<keyword evidence="2" id="KW-0472">Membrane</keyword>
<evidence type="ECO:0000313" key="4">
    <source>
        <dbReference type="Proteomes" id="UP000355283"/>
    </source>
</evidence>
<dbReference type="AlphaFoldDB" id="A0A4D9D9J3"/>
<keyword evidence="2" id="KW-0812">Transmembrane</keyword>
<dbReference type="EMBL" id="SDOX01000002">
    <property type="protein sequence ID" value="TFJ88272.1"/>
    <property type="molecule type" value="Genomic_DNA"/>
</dbReference>
<proteinExistence type="predicted"/>
<feature type="transmembrane region" description="Helical" evidence="2">
    <location>
        <begin position="148"/>
        <end position="165"/>
    </location>
</feature>
<evidence type="ECO:0000256" key="1">
    <source>
        <dbReference type="SAM" id="MobiDB-lite"/>
    </source>
</evidence>
<organism evidence="3 4">
    <name type="scientific">Nannochloropsis salina CCMP1776</name>
    <dbReference type="NCBI Taxonomy" id="1027361"/>
    <lineage>
        <taxon>Eukaryota</taxon>
        <taxon>Sar</taxon>
        <taxon>Stramenopiles</taxon>
        <taxon>Ochrophyta</taxon>
        <taxon>Eustigmatophyceae</taxon>
        <taxon>Eustigmatales</taxon>
        <taxon>Monodopsidaceae</taxon>
        <taxon>Microchloropsis</taxon>
        <taxon>Microchloropsis salina</taxon>
    </lineage>
</organism>
<keyword evidence="4" id="KW-1185">Reference proteome</keyword>
<feature type="transmembrane region" description="Helical" evidence="2">
    <location>
        <begin position="289"/>
        <end position="308"/>
    </location>
</feature>
<gene>
    <name evidence="3" type="ORF">NSK_000621</name>
</gene>
<feature type="compositionally biased region" description="Low complexity" evidence="1">
    <location>
        <begin position="43"/>
        <end position="54"/>
    </location>
</feature>
<feature type="transmembrane region" description="Helical" evidence="2">
    <location>
        <begin position="177"/>
        <end position="194"/>
    </location>
</feature>
<feature type="region of interest" description="Disordered" evidence="1">
    <location>
        <begin position="1"/>
        <end position="105"/>
    </location>
</feature>
<dbReference type="Pfam" id="PF13367">
    <property type="entry name" value="PrsW-protease"/>
    <property type="match status" value="1"/>
</dbReference>
<dbReference type="OrthoDB" id="125546at2759"/>
<evidence type="ECO:0008006" key="5">
    <source>
        <dbReference type="Google" id="ProtNLM"/>
    </source>
</evidence>
<keyword evidence="2" id="KW-1133">Transmembrane helix</keyword>
<feature type="transmembrane region" description="Helical" evidence="2">
    <location>
        <begin position="346"/>
        <end position="365"/>
    </location>
</feature>
<protein>
    <recommendedName>
        <fullName evidence="5">PrsW family intramembrane metalloprotease</fullName>
    </recommendedName>
</protein>
<feature type="transmembrane region" description="Helical" evidence="2">
    <location>
        <begin position="123"/>
        <end position="142"/>
    </location>
</feature>
<feature type="compositionally biased region" description="Polar residues" evidence="1">
    <location>
        <begin position="86"/>
        <end position="100"/>
    </location>
</feature>
<feature type="compositionally biased region" description="Polar residues" evidence="1">
    <location>
        <begin position="26"/>
        <end position="35"/>
    </location>
</feature>
<dbReference type="GO" id="GO:0008233">
    <property type="term" value="F:peptidase activity"/>
    <property type="evidence" value="ECO:0007669"/>
    <property type="project" value="InterPro"/>
</dbReference>
<feature type="transmembrane region" description="Helical" evidence="2">
    <location>
        <begin position="214"/>
        <end position="233"/>
    </location>
</feature>
<dbReference type="Proteomes" id="UP000355283">
    <property type="component" value="Unassembled WGS sequence"/>
</dbReference>
<evidence type="ECO:0000256" key="2">
    <source>
        <dbReference type="SAM" id="Phobius"/>
    </source>
</evidence>
<dbReference type="PANTHER" id="PTHR36844">
    <property type="entry name" value="PROTEASE PRSW"/>
    <property type="match status" value="1"/>
</dbReference>
<feature type="compositionally biased region" description="Polar residues" evidence="1">
    <location>
        <begin position="64"/>
        <end position="78"/>
    </location>
</feature>
<name>A0A4D9D9J3_9STRA</name>
<feature type="transmembrane region" description="Helical" evidence="2">
    <location>
        <begin position="245"/>
        <end position="269"/>
    </location>
</feature>
<feature type="transmembrane region" description="Helical" evidence="2">
    <location>
        <begin position="320"/>
        <end position="340"/>
    </location>
</feature>
<accession>A0A4D9D9J3</accession>
<feature type="compositionally biased region" description="Polar residues" evidence="1">
    <location>
        <begin position="1"/>
        <end position="14"/>
    </location>
</feature>
<dbReference type="PANTHER" id="PTHR36844:SF1">
    <property type="entry name" value="PROTEASE PRSW"/>
    <property type="match status" value="1"/>
</dbReference>
<reference evidence="3 4" key="1">
    <citation type="submission" date="2019-01" db="EMBL/GenBank/DDBJ databases">
        <title>Nuclear Genome Assembly of the Microalgal Biofuel strain Nannochloropsis salina CCMP1776.</title>
        <authorList>
            <person name="Hovde B."/>
        </authorList>
    </citation>
    <scope>NUCLEOTIDE SEQUENCE [LARGE SCALE GENOMIC DNA]</scope>
    <source>
        <strain evidence="3 4">CCMP1776</strain>
    </source>
</reference>
<dbReference type="InterPro" id="IPR026898">
    <property type="entry name" value="PrsW"/>
</dbReference>
<comment type="caution">
    <text evidence="3">The sequence shown here is derived from an EMBL/GenBank/DDBJ whole genome shotgun (WGS) entry which is preliminary data.</text>
</comment>
<sequence length="409" mass="44556">MSLSPNRRTANPSSDLYRPVAISNGYPGSSSTQYQPPLPHTLSGTTTASSGAATPFPPNGMTAVASSYPYSDRSTTGTYAGPPQGDANNSGLESGHQQPTAVDRPHVNLESTEYCTTSCASSFCKWFSGYILLITAAALIASRALRELGLVLLSVLPAITLLSFLEMRFRKSVIRMQMLITFFEAVLWMIPIVILENVTNYFLIVRTNLPKDGLCGMCILSSFLQAYLIAGFFEESAKYLAVRRIIYKSYVVDPRALVVYSCCAGSAFGTVEDLMYNLSYGLGTAIVRAFTSVPLHCATGLIIGTSLAERKFFQQDTERWYKTLILPVLIHGTYDFASFLFASGNLAIAGFAIGVVIVISSYVYVRKRVLFLLKAFPEELDAHNMIANGEIEAPGFGCCNPNACPSCYF</sequence>
<evidence type="ECO:0000313" key="3">
    <source>
        <dbReference type="EMBL" id="TFJ88272.1"/>
    </source>
</evidence>